<evidence type="ECO:0000313" key="2">
    <source>
        <dbReference type="EMBL" id="GJE92932.1"/>
    </source>
</evidence>
<keyword evidence="3" id="KW-1185">Reference proteome</keyword>
<proteinExistence type="predicted"/>
<dbReference type="Proteomes" id="UP000703269">
    <property type="component" value="Unassembled WGS sequence"/>
</dbReference>
<feature type="compositionally biased region" description="Pro residues" evidence="1">
    <location>
        <begin position="165"/>
        <end position="174"/>
    </location>
</feature>
<sequence>MDSPRSPFMVPSTNSFHKDAKGTKVATRREFDAWNEEPKLPALMRTTKSPTTTPKPMRTPAKPTRRSSPEPYAPCKPAEAKTIRRLAPKAPPTKPLASSPPASKKPLQMVTPPPSEKRLLCRAPSMPTKTPEPEPSTRASPATKAVSLPKTAGIVRRSTPTKQLPTPPPTPPLVLNPRKVAECGPRRQAVHVKIPKPASPAPEKRARSTVTPVLKKVSAKTSDAQKQTETVGHLSANGAASAQEAEGEADRSRATAKVALARGNAVAAPKKYTTVHRPLAKPSSCKTMDKKVAEPQVERSIVRAARPVCLPYSHAVNMC</sequence>
<organism evidence="2 3">
    <name type="scientific">Phanerochaete sordida</name>
    <dbReference type="NCBI Taxonomy" id="48140"/>
    <lineage>
        <taxon>Eukaryota</taxon>
        <taxon>Fungi</taxon>
        <taxon>Dikarya</taxon>
        <taxon>Basidiomycota</taxon>
        <taxon>Agaricomycotina</taxon>
        <taxon>Agaricomycetes</taxon>
        <taxon>Polyporales</taxon>
        <taxon>Phanerochaetaceae</taxon>
        <taxon>Phanerochaete</taxon>
    </lineage>
</organism>
<comment type="caution">
    <text evidence="2">The sequence shown here is derived from an EMBL/GenBank/DDBJ whole genome shotgun (WGS) entry which is preliminary data.</text>
</comment>
<dbReference type="EMBL" id="BPQB01000029">
    <property type="protein sequence ID" value="GJE92932.1"/>
    <property type="molecule type" value="Genomic_DNA"/>
</dbReference>
<feature type="compositionally biased region" description="Low complexity" evidence="1">
    <location>
        <begin position="95"/>
        <end position="107"/>
    </location>
</feature>
<dbReference type="AlphaFoldDB" id="A0A9P3GBX6"/>
<feature type="compositionally biased region" description="Low complexity" evidence="1">
    <location>
        <begin position="235"/>
        <end position="244"/>
    </location>
</feature>
<reference evidence="2 3" key="1">
    <citation type="submission" date="2021-08" db="EMBL/GenBank/DDBJ databases">
        <title>Draft Genome Sequence of Phanerochaete sordida strain YK-624.</title>
        <authorList>
            <person name="Mori T."/>
            <person name="Dohra H."/>
            <person name="Suzuki T."/>
            <person name="Kawagishi H."/>
            <person name="Hirai H."/>
        </authorList>
    </citation>
    <scope>NUCLEOTIDE SEQUENCE [LARGE SCALE GENOMIC DNA]</scope>
    <source>
        <strain evidence="2 3">YK-624</strain>
    </source>
</reference>
<feature type="region of interest" description="Disordered" evidence="1">
    <location>
        <begin position="1"/>
        <end position="253"/>
    </location>
</feature>
<name>A0A9P3GBX6_9APHY</name>
<dbReference type="PRINTS" id="PR01217">
    <property type="entry name" value="PRICHEXTENSN"/>
</dbReference>
<feature type="compositionally biased region" description="Polar residues" evidence="1">
    <location>
        <begin position="219"/>
        <end position="230"/>
    </location>
</feature>
<feature type="compositionally biased region" description="Low complexity" evidence="1">
    <location>
        <begin position="45"/>
        <end position="62"/>
    </location>
</feature>
<accession>A0A9P3GBX6</accession>
<evidence type="ECO:0000313" key="3">
    <source>
        <dbReference type="Proteomes" id="UP000703269"/>
    </source>
</evidence>
<protein>
    <submittedName>
        <fullName evidence="2">Uncharacterized protein</fullName>
    </submittedName>
</protein>
<gene>
    <name evidence="2" type="ORF">PsYK624_090910</name>
</gene>
<feature type="compositionally biased region" description="Basic and acidic residues" evidence="1">
    <location>
        <begin position="16"/>
        <end position="39"/>
    </location>
</feature>
<evidence type="ECO:0000256" key="1">
    <source>
        <dbReference type="SAM" id="MobiDB-lite"/>
    </source>
</evidence>